<organism evidence="2 3">
    <name type="scientific">Chloropicon roscoffensis</name>
    <dbReference type="NCBI Taxonomy" id="1461544"/>
    <lineage>
        <taxon>Eukaryota</taxon>
        <taxon>Viridiplantae</taxon>
        <taxon>Chlorophyta</taxon>
        <taxon>Chloropicophyceae</taxon>
        <taxon>Chloropicales</taxon>
        <taxon>Chloropicaceae</taxon>
        <taxon>Chloropicon</taxon>
    </lineage>
</organism>
<feature type="region of interest" description="Disordered" evidence="1">
    <location>
        <begin position="222"/>
        <end position="325"/>
    </location>
</feature>
<dbReference type="EMBL" id="CP151509">
    <property type="protein sequence ID" value="WZN64299.1"/>
    <property type="molecule type" value="Genomic_DNA"/>
</dbReference>
<feature type="compositionally biased region" description="Low complexity" evidence="1">
    <location>
        <begin position="228"/>
        <end position="239"/>
    </location>
</feature>
<reference evidence="2 3" key="1">
    <citation type="submission" date="2024-03" db="EMBL/GenBank/DDBJ databases">
        <title>Complete genome sequence of the green alga Chloropicon roscoffensis RCC1871.</title>
        <authorList>
            <person name="Lemieux C."/>
            <person name="Pombert J.-F."/>
            <person name="Otis C."/>
            <person name="Turmel M."/>
        </authorList>
    </citation>
    <scope>NUCLEOTIDE SEQUENCE [LARGE SCALE GENOMIC DNA]</scope>
    <source>
        <strain evidence="2 3">RCC1871</strain>
    </source>
</reference>
<dbReference type="AlphaFoldDB" id="A0AAX4PED5"/>
<name>A0AAX4PED5_9CHLO</name>
<proteinExistence type="predicted"/>
<dbReference type="Proteomes" id="UP001472866">
    <property type="component" value="Chromosome 09"/>
</dbReference>
<evidence type="ECO:0000313" key="3">
    <source>
        <dbReference type="Proteomes" id="UP001472866"/>
    </source>
</evidence>
<feature type="compositionally biased region" description="Basic and acidic residues" evidence="1">
    <location>
        <begin position="293"/>
        <end position="303"/>
    </location>
</feature>
<sequence length="350" mass="38291">MVSTPFHVKCRYTNKLICFCAHGNQRLGSGKERKEFSERADRLWSLYKEVCQKSNCKDTDVHAVLLKDVVCDVALPPLKPRFPLTEEKRTQGWAVSELRQTLGDEKTRLVLESAFTPKQWKQMAMQYGSTAFARGTSFDGDDLNELEKILGGRRIALSDVKRILQDAVGASRELESRSAKLREAAVTFEEEAQAELKALGPGEGEGDGDGEARCQPVPAAVEEEVEARPAVEVGDEPAAGEGGSGRGEAKEEEGEFTGVAGPGDRGATGPTSEAATPVEPAITFDVPKQKRSAGQERRARKDFSGWSFATWGKGREGEGERPETDEELAMRLNEELNAPPAKRLRRPSVS</sequence>
<evidence type="ECO:0000256" key="1">
    <source>
        <dbReference type="SAM" id="MobiDB-lite"/>
    </source>
</evidence>
<feature type="compositionally biased region" description="Basic and acidic residues" evidence="1">
    <location>
        <begin position="313"/>
        <end position="325"/>
    </location>
</feature>
<gene>
    <name evidence="2" type="ORF">HKI87_09g58550</name>
</gene>
<evidence type="ECO:0000313" key="2">
    <source>
        <dbReference type="EMBL" id="WZN64299.1"/>
    </source>
</evidence>
<protein>
    <submittedName>
        <fullName evidence="2">Uncharacterized protein</fullName>
    </submittedName>
</protein>
<accession>A0AAX4PED5</accession>
<keyword evidence="3" id="KW-1185">Reference proteome</keyword>